<dbReference type="RefSeq" id="WP_042492148.1">
    <property type="nucleotide sequence ID" value="NZ_BJDT01000001.1"/>
</dbReference>
<dbReference type="EMBL" id="JBHSSG010000013">
    <property type="protein sequence ID" value="MFC6179332.1"/>
    <property type="molecule type" value="Genomic_DNA"/>
</dbReference>
<dbReference type="Proteomes" id="UP001596158">
    <property type="component" value="Unassembled WGS sequence"/>
</dbReference>
<feature type="transmembrane region" description="Helical" evidence="1">
    <location>
        <begin position="37"/>
        <end position="62"/>
    </location>
</feature>
<organism evidence="2 3">
    <name type="scientific">Weissella sagaensis</name>
    <dbReference type="NCBI Taxonomy" id="2559928"/>
    <lineage>
        <taxon>Bacteria</taxon>
        <taxon>Bacillati</taxon>
        <taxon>Bacillota</taxon>
        <taxon>Bacilli</taxon>
        <taxon>Lactobacillales</taxon>
        <taxon>Lactobacillaceae</taxon>
        <taxon>Weissella</taxon>
    </lineage>
</organism>
<reference evidence="3" key="1">
    <citation type="journal article" date="2019" name="Int. J. Syst. Evol. Microbiol.">
        <title>The Global Catalogue of Microorganisms (GCM) 10K type strain sequencing project: providing services to taxonomists for standard genome sequencing and annotation.</title>
        <authorList>
            <consortium name="The Broad Institute Genomics Platform"/>
            <consortium name="The Broad Institute Genome Sequencing Center for Infectious Disease"/>
            <person name="Wu L."/>
            <person name="Ma J."/>
        </authorList>
    </citation>
    <scope>NUCLEOTIDE SEQUENCE [LARGE SCALE GENOMIC DNA]</scope>
    <source>
        <strain evidence="3">CCM 8924</strain>
    </source>
</reference>
<comment type="caution">
    <text evidence="2">The sequence shown here is derived from an EMBL/GenBank/DDBJ whole genome shotgun (WGS) entry which is preliminary data.</text>
</comment>
<name>A0ABW1RV23_9LACO</name>
<keyword evidence="1" id="KW-1133">Transmembrane helix</keyword>
<evidence type="ECO:0000256" key="1">
    <source>
        <dbReference type="SAM" id="Phobius"/>
    </source>
</evidence>
<protein>
    <submittedName>
        <fullName evidence="2">Uncharacterized protein</fullName>
    </submittedName>
</protein>
<sequence>MLGAFGKTFFRATPQQLFMQLMIDVIWYLIFKPSDSFSLWVYIIILPGFDLVSAIGSFWNYVKDNKQKSNK</sequence>
<evidence type="ECO:0000313" key="3">
    <source>
        <dbReference type="Proteomes" id="UP001596158"/>
    </source>
</evidence>
<accession>A0ABW1RV23</accession>
<keyword evidence="1" id="KW-0812">Transmembrane</keyword>
<keyword evidence="3" id="KW-1185">Reference proteome</keyword>
<keyword evidence="1" id="KW-0472">Membrane</keyword>
<gene>
    <name evidence="2" type="ORF">ACFQGR_08090</name>
</gene>
<proteinExistence type="predicted"/>
<evidence type="ECO:0000313" key="2">
    <source>
        <dbReference type="EMBL" id="MFC6179332.1"/>
    </source>
</evidence>